<accession>A0A6N2M127</accession>
<evidence type="ECO:0000313" key="1">
    <source>
        <dbReference type="EMBL" id="VFU47667.1"/>
    </source>
</evidence>
<dbReference type="EMBL" id="CAADRP010001674">
    <property type="protein sequence ID" value="VFU47667.1"/>
    <property type="molecule type" value="Genomic_DNA"/>
</dbReference>
<reference evidence="1" key="1">
    <citation type="submission" date="2019-03" db="EMBL/GenBank/DDBJ databases">
        <authorList>
            <person name="Mank J."/>
            <person name="Almeida P."/>
        </authorList>
    </citation>
    <scope>NUCLEOTIDE SEQUENCE</scope>
    <source>
        <strain evidence="1">78183</strain>
    </source>
</reference>
<organism evidence="1">
    <name type="scientific">Salix viminalis</name>
    <name type="common">Common osier</name>
    <name type="synonym">Basket willow</name>
    <dbReference type="NCBI Taxonomy" id="40686"/>
    <lineage>
        <taxon>Eukaryota</taxon>
        <taxon>Viridiplantae</taxon>
        <taxon>Streptophyta</taxon>
        <taxon>Embryophyta</taxon>
        <taxon>Tracheophyta</taxon>
        <taxon>Spermatophyta</taxon>
        <taxon>Magnoliopsida</taxon>
        <taxon>eudicotyledons</taxon>
        <taxon>Gunneridae</taxon>
        <taxon>Pentapetalae</taxon>
        <taxon>rosids</taxon>
        <taxon>fabids</taxon>
        <taxon>Malpighiales</taxon>
        <taxon>Salicaceae</taxon>
        <taxon>Saliceae</taxon>
        <taxon>Salix</taxon>
    </lineage>
</organism>
<gene>
    <name evidence="1" type="ORF">SVIM_LOCUS307151</name>
</gene>
<name>A0A6N2M127_SALVM</name>
<proteinExistence type="predicted"/>
<protein>
    <submittedName>
        <fullName evidence="1">Uncharacterized protein</fullName>
    </submittedName>
</protein>
<dbReference type="AlphaFoldDB" id="A0A6N2M127"/>
<sequence length="80" mass="9280">MKVKKGHSIAKKKVMIPDCEEAGVETLFQKSIEHIMKLKLQVHILKSLLQQADSLKELRHVKRPIRNPSSHSSQPFLFFF</sequence>